<keyword evidence="2" id="KW-1185">Reference proteome</keyword>
<accession>A0A4V3I436</accession>
<name>A0A4V3I436_9PEZI</name>
<dbReference type="AlphaFoldDB" id="A0A4V3I436"/>
<dbReference type="EMBL" id="QAPF01000019">
    <property type="protein sequence ID" value="TEA21347.1"/>
    <property type="molecule type" value="Genomic_DNA"/>
</dbReference>
<sequence length="402" mass="45352">MDAVARKGPAFENLPVEILLQIAGYLAGATWDGYGPRLYRSTLEFAGDSFRSIESCTGNVLNLRVNRRLTDVCHKVLLRHPVYCSTAWKSFAGLLAIDHAGRPRLTVPIGHLLIDEFCTRDLRRTLEGPLGKKPYEAACFSALRSVEVCNYVFGPCRMPPYDVESRQTWFKFLGSIPSLERLALDNMHLDGAIAFPVLPNVKVVMFDNCRSVDKTILRNFPSVREVFNMVSGDDLEIPSTVEKLTWEPHGGQVDLLKLAIRRLPSLKHLEFPLPSALFGTSHAEDHQNLTGSLETLRFSSYEPLGFVGGHYSNHVDQLLSAVNALEYKCRHVYPKLKSIDVCAMIPIHTYGPSSPGRLEQACDLMEDAQRRFREELGVELIHRCTRDYLLRAGHFKKDQARR</sequence>
<proteinExistence type="predicted"/>
<reference evidence="1 2" key="1">
    <citation type="submission" date="2018-11" db="EMBL/GenBank/DDBJ databases">
        <title>Genome sequence and assembly of Colletotrichum sidae.</title>
        <authorList>
            <person name="Gan P."/>
            <person name="Shirasu K."/>
        </authorList>
    </citation>
    <scope>NUCLEOTIDE SEQUENCE [LARGE SCALE GENOMIC DNA]</scope>
    <source>
        <strain evidence="1 2">CBS 518.97</strain>
    </source>
</reference>
<evidence type="ECO:0000313" key="2">
    <source>
        <dbReference type="Proteomes" id="UP000295604"/>
    </source>
</evidence>
<organism evidence="1 2">
    <name type="scientific">Colletotrichum sidae</name>
    <dbReference type="NCBI Taxonomy" id="1347389"/>
    <lineage>
        <taxon>Eukaryota</taxon>
        <taxon>Fungi</taxon>
        <taxon>Dikarya</taxon>
        <taxon>Ascomycota</taxon>
        <taxon>Pezizomycotina</taxon>
        <taxon>Sordariomycetes</taxon>
        <taxon>Hypocreomycetidae</taxon>
        <taxon>Glomerellales</taxon>
        <taxon>Glomerellaceae</taxon>
        <taxon>Colletotrichum</taxon>
        <taxon>Colletotrichum orbiculare species complex</taxon>
    </lineage>
</organism>
<gene>
    <name evidence="1" type="ORF">C8034_v007743</name>
</gene>
<protein>
    <submittedName>
        <fullName evidence="1">Uncharacterized protein</fullName>
    </submittedName>
</protein>
<evidence type="ECO:0000313" key="1">
    <source>
        <dbReference type="EMBL" id="TEA21347.1"/>
    </source>
</evidence>
<dbReference type="Proteomes" id="UP000295604">
    <property type="component" value="Unassembled WGS sequence"/>
</dbReference>
<comment type="caution">
    <text evidence="1">The sequence shown here is derived from an EMBL/GenBank/DDBJ whole genome shotgun (WGS) entry which is preliminary data.</text>
</comment>